<dbReference type="InterPro" id="IPR008462">
    <property type="entry name" value="CsbD"/>
</dbReference>
<dbReference type="SUPFAM" id="SSF69047">
    <property type="entry name" value="Hypothetical protein YjbJ"/>
    <property type="match status" value="1"/>
</dbReference>
<evidence type="ECO:0000256" key="1">
    <source>
        <dbReference type="ARBA" id="ARBA00009129"/>
    </source>
</evidence>
<gene>
    <name evidence="3" type="ORF">FHP05_08960</name>
</gene>
<dbReference type="Gene3D" id="1.10.1470.10">
    <property type="entry name" value="YjbJ"/>
    <property type="match status" value="1"/>
</dbReference>
<dbReference type="InterPro" id="IPR036629">
    <property type="entry name" value="YjbJ_sf"/>
</dbReference>
<proteinExistence type="inferred from homology"/>
<keyword evidence="4" id="KW-1185">Reference proteome</keyword>
<dbReference type="EMBL" id="VDUW01000005">
    <property type="protein sequence ID" value="TXL64441.1"/>
    <property type="molecule type" value="Genomic_DNA"/>
</dbReference>
<name>A0A5C8NRW4_9BACI</name>
<dbReference type="Proteomes" id="UP000321574">
    <property type="component" value="Unassembled WGS sequence"/>
</dbReference>
<dbReference type="InterPro" id="IPR050423">
    <property type="entry name" value="UPF0337_stress_rsp"/>
</dbReference>
<dbReference type="Pfam" id="PF05532">
    <property type="entry name" value="CsbD"/>
    <property type="match status" value="1"/>
</dbReference>
<dbReference type="RefSeq" id="WP_147667239.1">
    <property type="nucleotide sequence ID" value="NZ_VDUW01000005.1"/>
</dbReference>
<dbReference type="PANTHER" id="PTHR34977">
    <property type="entry name" value="UPF0337 PROTEIN YJBJ"/>
    <property type="match status" value="1"/>
</dbReference>
<dbReference type="AlphaFoldDB" id="A0A5C8NRW4"/>
<comment type="similarity">
    <text evidence="1">Belongs to the UPF0337 (CsbD) family.</text>
</comment>
<dbReference type="PANTHER" id="PTHR34977:SF1">
    <property type="entry name" value="UPF0337 PROTEIN YJBJ"/>
    <property type="match status" value="1"/>
</dbReference>
<feature type="domain" description="CsbD-like" evidence="2">
    <location>
        <begin position="6"/>
        <end position="58"/>
    </location>
</feature>
<reference evidence="3 4" key="1">
    <citation type="submission" date="2019-06" db="EMBL/GenBank/DDBJ databases">
        <title>Cerasibacillus sp. nov., isolated from maize field.</title>
        <authorList>
            <person name="Lin S.-Y."/>
            <person name="Tsai C.-F."/>
            <person name="Young C.-C."/>
        </authorList>
    </citation>
    <scope>NUCLEOTIDE SEQUENCE [LARGE SCALE GENOMIC DNA]</scope>
    <source>
        <strain evidence="3 4">CC-CFT480</strain>
    </source>
</reference>
<evidence type="ECO:0000259" key="2">
    <source>
        <dbReference type="Pfam" id="PF05532"/>
    </source>
</evidence>
<organism evidence="3 4">
    <name type="scientific">Cerasibacillus terrae</name>
    <dbReference type="NCBI Taxonomy" id="2498845"/>
    <lineage>
        <taxon>Bacteria</taxon>
        <taxon>Bacillati</taxon>
        <taxon>Bacillota</taxon>
        <taxon>Bacilli</taxon>
        <taxon>Bacillales</taxon>
        <taxon>Bacillaceae</taxon>
        <taxon>Cerasibacillus</taxon>
    </lineage>
</organism>
<evidence type="ECO:0000313" key="4">
    <source>
        <dbReference type="Proteomes" id="UP000321574"/>
    </source>
</evidence>
<dbReference type="OrthoDB" id="2941817at2"/>
<comment type="caution">
    <text evidence="3">The sequence shown here is derived from an EMBL/GenBank/DDBJ whole genome shotgun (WGS) entry which is preliminary data.</text>
</comment>
<accession>A0A5C8NRW4</accession>
<evidence type="ECO:0000313" key="3">
    <source>
        <dbReference type="EMBL" id="TXL64441.1"/>
    </source>
</evidence>
<protein>
    <submittedName>
        <fullName evidence="3">CsbD family protein</fullName>
    </submittedName>
</protein>
<sequence length="76" mass="8609">MSGFKDKLKGKTYQVKGEIKEKVGKAIDDRSLQVDGKMDQTKGAIFEKVGEIKDKANDVIDKVEHKIKDLKEEQDD</sequence>